<dbReference type="Pfam" id="PF13360">
    <property type="entry name" value="PQQ_2"/>
    <property type="match status" value="3"/>
</dbReference>
<dbReference type="InterPro" id="IPR018391">
    <property type="entry name" value="PQQ_b-propeller_rpt"/>
</dbReference>
<gene>
    <name evidence="3" type="ORF">I7X39_15305</name>
</gene>
<dbReference type="InterPro" id="IPR015943">
    <property type="entry name" value="WD40/YVTN_repeat-like_dom_sf"/>
</dbReference>
<keyword evidence="1" id="KW-0732">Signal</keyword>
<dbReference type="RefSeq" id="WP_198112024.1">
    <property type="nucleotide sequence ID" value="NZ_JAEDAK010000010.1"/>
</dbReference>
<reference evidence="3" key="1">
    <citation type="submission" date="2020-12" db="EMBL/GenBank/DDBJ databases">
        <title>The genome sequence of Inhella sp. 1Y17.</title>
        <authorList>
            <person name="Liu Y."/>
        </authorList>
    </citation>
    <scope>NUCLEOTIDE SEQUENCE</scope>
    <source>
        <strain evidence="3">1Y17</strain>
    </source>
</reference>
<accession>A0A931J2D6</accession>
<dbReference type="AlphaFoldDB" id="A0A931J2D6"/>
<feature type="domain" description="Pyrrolo-quinoline quinone repeat" evidence="2">
    <location>
        <begin position="373"/>
        <end position="485"/>
    </location>
</feature>
<feature type="domain" description="Pyrrolo-quinoline quinone repeat" evidence="2">
    <location>
        <begin position="132"/>
        <end position="226"/>
    </location>
</feature>
<keyword evidence="4" id="KW-1185">Reference proteome</keyword>
<proteinExistence type="predicted"/>
<feature type="signal peptide" evidence="1">
    <location>
        <begin position="1"/>
        <end position="19"/>
    </location>
</feature>
<evidence type="ECO:0000259" key="2">
    <source>
        <dbReference type="Pfam" id="PF13360"/>
    </source>
</evidence>
<dbReference type="PANTHER" id="PTHR34512">
    <property type="entry name" value="CELL SURFACE PROTEIN"/>
    <property type="match status" value="1"/>
</dbReference>
<feature type="domain" description="Pyrrolo-quinoline quinone repeat" evidence="2">
    <location>
        <begin position="240"/>
        <end position="358"/>
    </location>
</feature>
<dbReference type="InterPro" id="IPR002372">
    <property type="entry name" value="PQQ_rpt_dom"/>
</dbReference>
<dbReference type="SMART" id="SM00564">
    <property type="entry name" value="PQQ"/>
    <property type="match status" value="5"/>
</dbReference>
<sequence>MQRRPLLLAAAGLPLVATAAQGFDPSGSWVATLRHAGEATALGLRFEPHAEGGWTLKATLPAIHAWDAPFGRVRWQGDALHLGGDWLLQPSRDGRRLLGAMPEFLLPRLRLSLVLERGELPHPPRTWPDLPTPRTLWRRELGAPLWADLLRAGDSLFAGDDAGALHALDPADGRTRWQARTGGALRCRPLLHQGQLLVPSDDGLLHAFEAGSGASAWQLPLQEQPVRRIPPGQPGARFDRFGAGVAVQGDALLTASHAGRLACWQLGASPERRLRWQVDIGHSLLGTPVIAGGLVVLGAFDGSVRAFELASGRERWRFETGAPVVSAVWVEDGLVLVGSRSYELFALRLADGAEAWRRYHWFSWVESAVNGLDGLAYVGSSDGAHLSCWAPHTGRLVWRRDVHGWAWGSPALDAQRVAIGTSALPGYTVGHEASVWSFERRSGRPHWRAPLAAPASPATYGVTGSLALAPGRVFAATLGGELLAFAD</sequence>
<evidence type="ECO:0000313" key="3">
    <source>
        <dbReference type="EMBL" id="MBH9578256.1"/>
    </source>
</evidence>
<evidence type="ECO:0000313" key="4">
    <source>
        <dbReference type="Proteomes" id="UP000613266"/>
    </source>
</evidence>
<feature type="chain" id="PRO_5037081780" evidence="1">
    <location>
        <begin position="20"/>
        <end position="487"/>
    </location>
</feature>
<dbReference type="SUPFAM" id="SSF50998">
    <property type="entry name" value="Quinoprotein alcohol dehydrogenase-like"/>
    <property type="match status" value="2"/>
</dbReference>
<dbReference type="EMBL" id="JAEDAK010000010">
    <property type="protein sequence ID" value="MBH9578256.1"/>
    <property type="molecule type" value="Genomic_DNA"/>
</dbReference>
<evidence type="ECO:0000256" key="1">
    <source>
        <dbReference type="SAM" id="SignalP"/>
    </source>
</evidence>
<dbReference type="PANTHER" id="PTHR34512:SF30">
    <property type="entry name" value="OUTER MEMBRANE PROTEIN ASSEMBLY FACTOR BAMB"/>
    <property type="match status" value="1"/>
</dbReference>
<dbReference type="InterPro" id="IPR011047">
    <property type="entry name" value="Quinoprotein_ADH-like_sf"/>
</dbReference>
<name>A0A931J2D6_9BURK</name>
<protein>
    <submittedName>
        <fullName evidence="3">PQQ-binding-like beta-propeller repeat protein</fullName>
    </submittedName>
</protein>
<organism evidence="3 4">
    <name type="scientific">Inhella proteolytica</name>
    <dbReference type="NCBI Taxonomy" id="2795029"/>
    <lineage>
        <taxon>Bacteria</taxon>
        <taxon>Pseudomonadati</taxon>
        <taxon>Pseudomonadota</taxon>
        <taxon>Betaproteobacteria</taxon>
        <taxon>Burkholderiales</taxon>
        <taxon>Sphaerotilaceae</taxon>
        <taxon>Inhella</taxon>
    </lineage>
</organism>
<comment type="caution">
    <text evidence="3">The sequence shown here is derived from an EMBL/GenBank/DDBJ whole genome shotgun (WGS) entry which is preliminary data.</text>
</comment>
<dbReference type="Proteomes" id="UP000613266">
    <property type="component" value="Unassembled WGS sequence"/>
</dbReference>
<dbReference type="Gene3D" id="2.130.10.10">
    <property type="entry name" value="YVTN repeat-like/Quinoprotein amine dehydrogenase"/>
    <property type="match status" value="2"/>
</dbReference>